<reference evidence="1" key="1">
    <citation type="submission" date="2018-11" db="EMBL/GenBank/DDBJ databases">
        <authorList>
            <consortium name="Genoscope - CEA"/>
            <person name="William W."/>
        </authorList>
    </citation>
    <scope>NUCLEOTIDE SEQUENCE</scope>
</reference>
<evidence type="ECO:0000313" key="1">
    <source>
        <dbReference type="EMBL" id="VDC65753.1"/>
    </source>
</evidence>
<dbReference type="EMBL" id="LR031569">
    <property type="protein sequence ID" value="VDC65753.1"/>
    <property type="molecule type" value="Genomic_DNA"/>
</dbReference>
<accession>A0A3P5YW57</accession>
<sequence length="141" mass="15412">MLATPPIRGEPLTLLKHSLGRRSTSVSTSPTIHSLHSPSLTLDVPLAPTPFLLWTSSFKLSSTSSAPLWLMIKPLSFKSSSTTSRTLILMHSLLCSLLRVNAPTSWQVSLAHFMETCFPRHLSTWPTPLVLSVGSPTCHPN</sequence>
<organism evidence="1">
    <name type="scientific">Brassica campestris</name>
    <name type="common">Field mustard</name>
    <dbReference type="NCBI Taxonomy" id="3711"/>
    <lineage>
        <taxon>Eukaryota</taxon>
        <taxon>Viridiplantae</taxon>
        <taxon>Streptophyta</taxon>
        <taxon>Embryophyta</taxon>
        <taxon>Tracheophyta</taxon>
        <taxon>Spermatophyta</taxon>
        <taxon>Magnoliopsida</taxon>
        <taxon>eudicotyledons</taxon>
        <taxon>Gunneridae</taxon>
        <taxon>Pentapetalae</taxon>
        <taxon>rosids</taxon>
        <taxon>malvids</taxon>
        <taxon>Brassicales</taxon>
        <taxon>Brassicaceae</taxon>
        <taxon>Brassiceae</taxon>
        <taxon>Brassica</taxon>
    </lineage>
</organism>
<protein>
    <submittedName>
        <fullName evidence="1">Uncharacterized protein</fullName>
    </submittedName>
</protein>
<name>A0A3P5YW57_BRACM</name>
<gene>
    <name evidence="1" type="ORF">BRAA06T24293Z</name>
</gene>
<proteinExistence type="predicted"/>
<dbReference type="AlphaFoldDB" id="A0A3P5YW57"/>